<dbReference type="SUPFAM" id="SSF88659">
    <property type="entry name" value="Sigma3 and sigma4 domains of RNA polymerase sigma factors"/>
    <property type="match status" value="1"/>
</dbReference>
<dbReference type="Proteomes" id="UP000609323">
    <property type="component" value="Unassembled WGS sequence"/>
</dbReference>
<keyword evidence="9" id="KW-1185">Reference proteome</keyword>
<dbReference type="PANTHER" id="PTHR43133:SF52">
    <property type="entry name" value="ECF RNA POLYMERASE SIGMA FACTOR SIGL"/>
    <property type="match status" value="1"/>
</dbReference>
<dbReference type="Gene3D" id="1.10.10.10">
    <property type="entry name" value="Winged helix-like DNA-binding domain superfamily/Winged helix DNA-binding domain"/>
    <property type="match status" value="1"/>
</dbReference>
<dbReference type="InterPro" id="IPR013249">
    <property type="entry name" value="RNA_pol_sigma70_r4_t2"/>
</dbReference>
<dbReference type="PANTHER" id="PTHR43133">
    <property type="entry name" value="RNA POLYMERASE ECF-TYPE SIGMA FACTO"/>
    <property type="match status" value="1"/>
</dbReference>
<evidence type="ECO:0000256" key="1">
    <source>
        <dbReference type="ARBA" id="ARBA00010641"/>
    </source>
</evidence>
<dbReference type="InterPro" id="IPR014296">
    <property type="entry name" value="RNA_pol_sigma-M_bacilli"/>
</dbReference>
<dbReference type="CDD" id="cd06171">
    <property type="entry name" value="Sigma70_r4"/>
    <property type="match status" value="1"/>
</dbReference>
<dbReference type="InterPro" id="IPR013324">
    <property type="entry name" value="RNA_pol_sigma_r3/r4-like"/>
</dbReference>
<evidence type="ECO:0000313" key="9">
    <source>
        <dbReference type="Proteomes" id="UP000609323"/>
    </source>
</evidence>
<dbReference type="InterPro" id="IPR014284">
    <property type="entry name" value="RNA_pol_sigma-70_dom"/>
</dbReference>
<comment type="caution">
    <text evidence="8">The sequence shown here is derived from an EMBL/GenBank/DDBJ whole genome shotgun (WGS) entry which is preliminary data.</text>
</comment>
<dbReference type="EMBL" id="BMHF01000013">
    <property type="protein sequence ID" value="GGA45807.1"/>
    <property type="molecule type" value="Genomic_DNA"/>
</dbReference>
<keyword evidence="4" id="KW-0238">DNA-binding</keyword>
<evidence type="ECO:0000256" key="4">
    <source>
        <dbReference type="ARBA" id="ARBA00023125"/>
    </source>
</evidence>
<dbReference type="RefSeq" id="WP_094092638.1">
    <property type="nucleotide sequence ID" value="NZ_BMHF01000013.1"/>
</dbReference>
<keyword evidence="2" id="KW-0805">Transcription regulation</keyword>
<dbReference type="NCBIfam" id="TIGR02950">
    <property type="entry name" value="SigM_subfam"/>
    <property type="match status" value="1"/>
</dbReference>
<name>A0ABQ1GL67_9BACL</name>
<evidence type="ECO:0000259" key="7">
    <source>
        <dbReference type="Pfam" id="PF08281"/>
    </source>
</evidence>
<dbReference type="InterPro" id="IPR039425">
    <property type="entry name" value="RNA_pol_sigma-70-like"/>
</dbReference>
<evidence type="ECO:0000313" key="8">
    <source>
        <dbReference type="EMBL" id="GGA45807.1"/>
    </source>
</evidence>
<feature type="domain" description="RNA polymerase sigma-70 region 2" evidence="6">
    <location>
        <begin position="9"/>
        <end position="75"/>
    </location>
</feature>
<comment type="similarity">
    <text evidence="1">Belongs to the sigma-70 factor family. ECF subfamily.</text>
</comment>
<evidence type="ECO:0000256" key="2">
    <source>
        <dbReference type="ARBA" id="ARBA00023015"/>
    </source>
</evidence>
<accession>A0ABQ1GL67</accession>
<dbReference type="NCBIfam" id="TIGR02937">
    <property type="entry name" value="sigma70-ECF"/>
    <property type="match status" value="1"/>
</dbReference>
<sequence length="171" mass="20647">MKSDSLDKIYREYQMDVYRYLLGLCKDHFTAEDLMQETFCRAFIHLDQTQNEKVKPWLIRVAYHAFIDKTRKDSRMKTYDSDYFRSLPDLDTPEAQLMKSENKEQLYERLGRLSEQQQEAIHLYDIQGYSYREASEMMGMKLSRYKIVLYRARQRLKQDCMNGSQTFLEVI</sequence>
<feature type="domain" description="RNA polymerase sigma factor 70 region 4 type 2" evidence="7">
    <location>
        <begin position="104"/>
        <end position="156"/>
    </location>
</feature>
<evidence type="ECO:0000256" key="3">
    <source>
        <dbReference type="ARBA" id="ARBA00023082"/>
    </source>
</evidence>
<dbReference type="InterPro" id="IPR036388">
    <property type="entry name" value="WH-like_DNA-bd_sf"/>
</dbReference>
<keyword evidence="5" id="KW-0804">Transcription</keyword>
<dbReference type="InterPro" id="IPR013325">
    <property type="entry name" value="RNA_pol_sigma_r2"/>
</dbReference>
<dbReference type="SUPFAM" id="SSF88946">
    <property type="entry name" value="Sigma2 domain of RNA polymerase sigma factors"/>
    <property type="match status" value="1"/>
</dbReference>
<reference evidence="9" key="1">
    <citation type="journal article" date="2019" name="Int. J. Syst. Evol. Microbiol.">
        <title>The Global Catalogue of Microorganisms (GCM) 10K type strain sequencing project: providing services to taxonomists for standard genome sequencing and annotation.</title>
        <authorList>
            <consortium name="The Broad Institute Genomics Platform"/>
            <consortium name="The Broad Institute Genome Sequencing Center for Infectious Disease"/>
            <person name="Wu L."/>
            <person name="Ma J."/>
        </authorList>
    </citation>
    <scope>NUCLEOTIDE SEQUENCE [LARGE SCALE GENOMIC DNA]</scope>
    <source>
        <strain evidence="9">CGMCC 1.15044</strain>
    </source>
</reference>
<evidence type="ECO:0000256" key="5">
    <source>
        <dbReference type="ARBA" id="ARBA00023163"/>
    </source>
</evidence>
<evidence type="ECO:0000259" key="6">
    <source>
        <dbReference type="Pfam" id="PF04542"/>
    </source>
</evidence>
<dbReference type="Gene3D" id="1.10.1740.10">
    <property type="match status" value="1"/>
</dbReference>
<proteinExistence type="inferred from homology"/>
<gene>
    <name evidence="8" type="primary">sigM</name>
    <name evidence="8" type="ORF">GCM10010917_33920</name>
</gene>
<organism evidence="8 9">
    <name type="scientific">Paenibacillus physcomitrellae</name>
    <dbReference type="NCBI Taxonomy" id="1619311"/>
    <lineage>
        <taxon>Bacteria</taxon>
        <taxon>Bacillati</taxon>
        <taxon>Bacillota</taxon>
        <taxon>Bacilli</taxon>
        <taxon>Bacillales</taxon>
        <taxon>Paenibacillaceae</taxon>
        <taxon>Paenibacillus</taxon>
    </lineage>
</organism>
<dbReference type="Pfam" id="PF08281">
    <property type="entry name" value="Sigma70_r4_2"/>
    <property type="match status" value="1"/>
</dbReference>
<dbReference type="Pfam" id="PF04542">
    <property type="entry name" value="Sigma70_r2"/>
    <property type="match status" value="1"/>
</dbReference>
<protein>
    <submittedName>
        <fullName evidence="8">ECF RNA polymerase sigma factor SigM</fullName>
    </submittedName>
</protein>
<dbReference type="InterPro" id="IPR007627">
    <property type="entry name" value="RNA_pol_sigma70_r2"/>
</dbReference>
<keyword evidence="3" id="KW-0731">Sigma factor</keyword>